<name>A0A7J8KB92_ROUAE</name>
<proteinExistence type="predicted"/>
<sequence length="177" mass="19404">MKKPLEAAWVGPKVAWGRVSGNHQGRATSISQLELRYGSIFTLRDGKVQQRNSGFCQLFYLRESCLSSPCLEARQFSSSSCVLGTFQSTAPVLKLRVMSPSGGKSLHRPFKGNVWDSFSSLSHSQTPLVFTVTSHGDWCFLALVLWARETGVGLGSLVPHLGTSAAKISLPIFNHYM</sequence>
<protein>
    <submittedName>
        <fullName evidence="1">Uncharacterized protein</fullName>
    </submittedName>
</protein>
<dbReference type="Proteomes" id="UP000593571">
    <property type="component" value="Unassembled WGS sequence"/>
</dbReference>
<keyword evidence="2" id="KW-1185">Reference proteome</keyword>
<dbReference type="EMBL" id="JACASE010000001">
    <property type="protein sequence ID" value="KAF6506146.1"/>
    <property type="molecule type" value="Genomic_DNA"/>
</dbReference>
<accession>A0A7J8KB92</accession>
<evidence type="ECO:0000313" key="2">
    <source>
        <dbReference type="Proteomes" id="UP000593571"/>
    </source>
</evidence>
<evidence type="ECO:0000313" key="1">
    <source>
        <dbReference type="EMBL" id="KAF6506146.1"/>
    </source>
</evidence>
<gene>
    <name evidence="1" type="ORF">HJG63_007964</name>
</gene>
<reference evidence="1 2" key="1">
    <citation type="journal article" date="2020" name="Nature">
        <title>Six reference-quality genomes reveal evolution of bat adaptations.</title>
        <authorList>
            <person name="Jebb D."/>
            <person name="Huang Z."/>
            <person name="Pippel M."/>
            <person name="Hughes G.M."/>
            <person name="Lavrichenko K."/>
            <person name="Devanna P."/>
            <person name="Winkler S."/>
            <person name="Jermiin L.S."/>
            <person name="Skirmuntt E.C."/>
            <person name="Katzourakis A."/>
            <person name="Burkitt-Gray L."/>
            <person name="Ray D.A."/>
            <person name="Sullivan K.A.M."/>
            <person name="Roscito J.G."/>
            <person name="Kirilenko B.M."/>
            <person name="Davalos L.M."/>
            <person name="Corthals A.P."/>
            <person name="Power M.L."/>
            <person name="Jones G."/>
            <person name="Ransome R.D."/>
            <person name="Dechmann D.K.N."/>
            <person name="Locatelli A.G."/>
            <person name="Puechmaille S.J."/>
            <person name="Fedrigo O."/>
            <person name="Jarvis E.D."/>
            <person name="Hiller M."/>
            <person name="Vernes S.C."/>
            <person name="Myers E.W."/>
            <person name="Teeling E.C."/>
        </authorList>
    </citation>
    <scope>NUCLEOTIDE SEQUENCE [LARGE SCALE GENOMIC DNA]</scope>
    <source>
        <strain evidence="1">MRouAeg1</strain>
        <tissue evidence="1">Muscle</tissue>
    </source>
</reference>
<organism evidence="1 2">
    <name type="scientific">Rousettus aegyptiacus</name>
    <name type="common">Egyptian fruit bat</name>
    <name type="synonym">Pteropus aegyptiacus</name>
    <dbReference type="NCBI Taxonomy" id="9407"/>
    <lineage>
        <taxon>Eukaryota</taxon>
        <taxon>Metazoa</taxon>
        <taxon>Chordata</taxon>
        <taxon>Craniata</taxon>
        <taxon>Vertebrata</taxon>
        <taxon>Euteleostomi</taxon>
        <taxon>Mammalia</taxon>
        <taxon>Eutheria</taxon>
        <taxon>Laurasiatheria</taxon>
        <taxon>Chiroptera</taxon>
        <taxon>Yinpterochiroptera</taxon>
        <taxon>Pteropodoidea</taxon>
        <taxon>Pteropodidae</taxon>
        <taxon>Rousettinae</taxon>
        <taxon>Rousettus</taxon>
    </lineage>
</organism>
<comment type="caution">
    <text evidence="1">The sequence shown here is derived from an EMBL/GenBank/DDBJ whole genome shotgun (WGS) entry which is preliminary data.</text>
</comment>
<dbReference type="AlphaFoldDB" id="A0A7J8KB92"/>